<feature type="compositionally biased region" description="Acidic residues" evidence="2">
    <location>
        <begin position="338"/>
        <end position="348"/>
    </location>
</feature>
<feature type="region of interest" description="Disordered" evidence="2">
    <location>
        <begin position="634"/>
        <end position="653"/>
    </location>
</feature>
<dbReference type="GO" id="GO:0045944">
    <property type="term" value="P:positive regulation of transcription by RNA polymerase II"/>
    <property type="evidence" value="ECO:0007669"/>
    <property type="project" value="TreeGrafter"/>
</dbReference>
<dbReference type="GO" id="GO:0003713">
    <property type="term" value="F:transcription coactivator activity"/>
    <property type="evidence" value="ECO:0007669"/>
    <property type="project" value="TreeGrafter"/>
</dbReference>
<feature type="region of interest" description="Disordered" evidence="2">
    <location>
        <begin position="1440"/>
        <end position="1478"/>
    </location>
</feature>
<feature type="compositionally biased region" description="Pro residues" evidence="2">
    <location>
        <begin position="612"/>
        <end position="622"/>
    </location>
</feature>
<feature type="compositionally biased region" description="Low complexity" evidence="2">
    <location>
        <begin position="1178"/>
        <end position="1192"/>
    </location>
</feature>
<accession>A0AAD3DSW2</accession>
<reference evidence="3 4" key="1">
    <citation type="journal article" date="2021" name="Sci. Rep.">
        <title>Genome sequencing of the multicellular alga Astrephomene provides insights into convergent evolution of germ-soma differentiation.</title>
        <authorList>
            <person name="Yamashita S."/>
            <person name="Yamamoto K."/>
            <person name="Matsuzaki R."/>
            <person name="Suzuki S."/>
            <person name="Yamaguchi H."/>
            <person name="Hirooka S."/>
            <person name="Minakuchi Y."/>
            <person name="Miyagishima S."/>
            <person name="Kawachi M."/>
            <person name="Toyoda A."/>
            <person name="Nozaki H."/>
        </authorList>
    </citation>
    <scope>NUCLEOTIDE SEQUENCE [LARGE SCALE GENOMIC DNA]</scope>
    <source>
        <strain evidence="3 4">NIES-4017</strain>
    </source>
</reference>
<evidence type="ECO:0000256" key="1">
    <source>
        <dbReference type="SAM" id="Coils"/>
    </source>
</evidence>
<feature type="region of interest" description="Disordered" evidence="2">
    <location>
        <begin position="575"/>
        <end position="622"/>
    </location>
</feature>
<evidence type="ECO:0000256" key="2">
    <source>
        <dbReference type="SAM" id="MobiDB-lite"/>
    </source>
</evidence>
<keyword evidence="4" id="KW-1185">Reference proteome</keyword>
<feature type="compositionally biased region" description="Low complexity" evidence="2">
    <location>
        <begin position="685"/>
        <end position="698"/>
    </location>
</feature>
<organism evidence="3 4">
    <name type="scientific">Astrephomene gubernaculifera</name>
    <dbReference type="NCBI Taxonomy" id="47775"/>
    <lineage>
        <taxon>Eukaryota</taxon>
        <taxon>Viridiplantae</taxon>
        <taxon>Chlorophyta</taxon>
        <taxon>core chlorophytes</taxon>
        <taxon>Chlorophyceae</taxon>
        <taxon>CS clade</taxon>
        <taxon>Chlamydomonadales</taxon>
        <taxon>Astrephomenaceae</taxon>
        <taxon>Astrephomene</taxon>
    </lineage>
</organism>
<feature type="region of interest" description="Disordered" evidence="2">
    <location>
        <begin position="1508"/>
        <end position="1566"/>
    </location>
</feature>
<sequence length="1566" mass="161839">MALADDLKAITAQASSATAAIVHAACSASSAGAASQHVWRAMDASARAILARAAGAARDLRAAAAAVDVEARRVRTQRIPAARRAAVQHLTDTLLPALTAAVQDAVAGGLAVVSVCKEELLKDLEAQLEQQLERELQQQLLLGQQQSWQQRGQLEGVVSGGLGDGSRAAAGAASLMGPARLAAAKIGIICVKLSDTLKSLKIAIKSALHLHLQPQQSSSSQQLPQQQQTQPAGPNLQQPLQQQRPPPPHAKLRHPQQQQRPLARLLRPRIRQRSPQDVRQRLQHLAQTVALLREASAAPAAAPTALTDGAASASAATVHCGGPYRPRLSPLPEADTPVVDEEEGEDEDEEYGVGYLEEEEGEVAGPVAAALTAAALEPAAAAAAAVDGMYAPGTAVTAVSAAADTNMHQERHASGSAAARPAVKEELPAFLGHQVLGRNRTAAAVPPGPVCYSYYPNRHSHPCGCCHQAARLQPANRHPTKAPTTTTTSSMGPAAWGAALSRTAGGVAAAAGSKVKNFAAAASGKAPVRASAATSAAGAAASRSTAVPARQQATYKQAAAATSAAVERIKSLARASGSAGAGVLLRSGTQQPRQQRQQQQQRSRKASGRSPPVDPSRRPIPYPAHRTVTMAVQPRHQQLPQRRPSQQQQQQPLPLPVLTPVQSRRPAAAEPPASLQPRSLSFPEPAAATAAPAAPHHTCQLQPGPMTSRSRASETAVPSSLALPPSANPSAFGPGSGWLPMRHTRSASWAAAARPEPPPAAAAAAANAAASAVAWQQGERLGRRPLQAGFEVGGSNGFGVYAVGNEAGYGMHEQQQRVVAEMAQLVVPQQQELDDSMCFGSGEVVWGDAPDLKPPVAGRMQGSLAGGPTGWECPEPAVDVGVMAENGAEELQQQEAWQQQQQQEAWQQQQQQEEAWQQQQQEAWQQQEEEHFGVPLVHAFEGADGFRASELAAAAAASVKPGRVTSSHGSSPRELSATSSLLTFHGPRDLRPLLDDSPEPPSPAVHPSAPSSRHSSSRRSSCMGGIAWGGQLAPEEEEEEVEGPAVGFGYGFHAAVPAAYEATAAAAAVAVCSRENPDSDVFGEPCTPRSCLADDEGGEGACADGSAEYPAAMRPLFWTALPARHGADSQGHPGAPDWLAAAPLHLSWDEATQQAHVAHPHPHQSLLEPQQPRPSSEQLQQPYLDPQQPQAQHSFTKHASWHATPGPIYDTPLPGRCMYGDNGVAAVHESAAAVAAFAAATAAVPSSSGGNDALFATPSAAARRPHWRARRLGSAGNNKSAFGVGFGAEPGGFGSPLPGLKPGAALGTAAFGSPTAAPDEATDAAFDGGFGASSRRRLHHHRNSNNTSGSSRSNSERSGGEPPLVRGGFGGVNRPAAGSYPHDDSQQPHQPPHAPHSPLLPLPPASASPHPSTSPRTTAGAGGFFGDRALVVFSSCRISDPSPSPSSSYRASPCSSRPASGGRLLPLPAAATSPDLPEPAFTKAAAAAAAAAAHASEHGRLEARSRRNRLAKTQIPHHHQQSSLLLQPQHGGGSGASSARPSPTAAAAAAAGGPSRGSSSGGSFPA</sequence>
<feature type="compositionally biased region" description="Low complexity" evidence="2">
    <location>
        <begin position="215"/>
        <end position="243"/>
    </location>
</feature>
<feature type="compositionally biased region" description="Pro residues" evidence="2">
    <location>
        <begin position="1389"/>
        <end position="1406"/>
    </location>
</feature>
<feature type="compositionally biased region" description="Low complexity" evidence="2">
    <location>
        <begin position="716"/>
        <end position="731"/>
    </location>
</feature>
<comment type="caution">
    <text evidence="3">The sequence shown here is derived from an EMBL/GenBank/DDBJ whole genome shotgun (WGS) entry which is preliminary data.</text>
</comment>
<feature type="region of interest" description="Disordered" evidence="2">
    <location>
        <begin position="324"/>
        <end position="348"/>
    </location>
</feature>
<dbReference type="InterPro" id="IPR051647">
    <property type="entry name" value="Mediator_comp_sub12"/>
</dbReference>
<feature type="compositionally biased region" description="Low complexity" evidence="2">
    <location>
        <begin position="663"/>
        <end position="673"/>
    </location>
</feature>
<feature type="compositionally biased region" description="Low complexity" evidence="2">
    <location>
        <begin position="575"/>
        <end position="601"/>
    </location>
</feature>
<feature type="compositionally biased region" description="Basic residues" evidence="2">
    <location>
        <begin position="1334"/>
        <end position="1343"/>
    </location>
</feature>
<feature type="coiled-coil region" evidence="1">
    <location>
        <begin position="114"/>
        <end position="141"/>
    </location>
</feature>
<feature type="compositionally biased region" description="Low complexity" evidence="2">
    <location>
        <begin position="1314"/>
        <end position="1327"/>
    </location>
</feature>
<feature type="region of interest" description="Disordered" evidence="2">
    <location>
        <begin position="1314"/>
        <end position="1422"/>
    </location>
</feature>
<dbReference type="EMBL" id="BMAR01000014">
    <property type="protein sequence ID" value="GFR46539.1"/>
    <property type="molecule type" value="Genomic_DNA"/>
</dbReference>
<feature type="region of interest" description="Disordered" evidence="2">
    <location>
        <begin position="1154"/>
        <end position="1205"/>
    </location>
</feature>
<dbReference type="PANTHER" id="PTHR46007:SF8">
    <property type="entry name" value="C2H2-TYPE DOMAIN-CONTAINING PROTEIN"/>
    <property type="match status" value="1"/>
</dbReference>
<feature type="region of interest" description="Disordered" evidence="2">
    <location>
        <begin position="215"/>
        <end position="261"/>
    </location>
</feature>
<feature type="region of interest" description="Disordered" evidence="2">
    <location>
        <begin position="986"/>
        <end position="1027"/>
    </location>
</feature>
<feature type="compositionally biased region" description="Polar residues" evidence="2">
    <location>
        <begin position="699"/>
        <end position="710"/>
    </location>
</feature>
<proteinExistence type="predicted"/>
<feature type="region of interest" description="Disordered" evidence="2">
    <location>
        <begin position="663"/>
        <end position="739"/>
    </location>
</feature>
<feature type="compositionally biased region" description="Low complexity" evidence="2">
    <location>
        <begin position="1536"/>
        <end position="1566"/>
    </location>
</feature>
<gene>
    <name evidence="3" type="ORF">Agub_g8130</name>
</gene>
<dbReference type="GO" id="GO:0016592">
    <property type="term" value="C:mediator complex"/>
    <property type="evidence" value="ECO:0007669"/>
    <property type="project" value="TreeGrafter"/>
</dbReference>
<protein>
    <submittedName>
        <fullName evidence="3">Uncharacterized protein</fullName>
    </submittedName>
</protein>
<feature type="compositionally biased region" description="Low complexity" evidence="2">
    <location>
        <begin position="1344"/>
        <end position="1353"/>
    </location>
</feature>
<evidence type="ECO:0000313" key="4">
    <source>
        <dbReference type="Proteomes" id="UP001054857"/>
    </source>
</evidence>
<evidence type="ECO:0000313" key="3">
    <source>
        <dbReference type="EMBL" id="GFR46539.1"/>
    </source>
</evidence>
<keyword evidence="1" id="KW-0175">Coiled coil</keyword>
<name>A0AAD3DSW2_9CHLO</name>
<feature type="compositionally biased region" description="Low complexity" evidence="2">
    <location>
        <begin position="1005"/>
        <end position="1021"/>
    </location>
</feature>
<dbReference type="PANTHER" id="PTHR46007">
    <property type="entry name" value="MEDIATOR OF RNA POLYMERASE II TRANSCRIPTION SUBUNIT 12"/>
    <property type="match status" value="1"/>
</dbReference>
<feature type="compositionally biased region" description="Basic residues" evidence="2">
    <location>
        <begin position="1508"/>
        <end position="1520"/>
    </location>
</feature>
<feature type="compositionally biased region" description="Low complexity" evidence="2">
    <location>
        <begin position="1440"/>
        <end position="1460"/>
    </location>
</feature>
<feature type="non-terminal residue" evidence="3">
    <location>
        <position position="1566"/>
    </location>
</feature>
<dbReference type="Proteomes" id="UP001054857">
    <property type="component" value="Unassembled WGS sequence"/>
</dbReference>